<evidence type="ECO:0000259" key="2">
    <source>
        <dbReference type="Pfam" id="PF04233"/>
    </source>
</evidence>
<feature type="region of interest" description="Disordered" evidence="1">
    <location>
        <begin position="252"/>
        <end position="288"/>
    </location>
</feature>
<protein>
    <submittedName>
        <fullName evidence="4">Hypothetical bacteriophage protein</fullName>
    </submittedName>
</protein>
<dbReference type="InterPro" id="IPR006528">
    <property type="entry name" value="Phage_head_morphogenesis_dom"/>
</dbReference>
<proteinExistence type="predicted"/>
<gene>
    <name evidence="4" type="ORF">PACL_0096</name>
</gene>
<accession>B3G129</accession>
<dbReference type="AlphaFoldDB" id="B3G129"/>
<dbReference type="Pfam" id="PF04233">
    <property type="entry name" value="Phage_Mu_F"/>
    <property type="match status" value="1"/>
</dbReference>
<dbReference type="InterPro" id="IPR041110">
    <property type="entry name" value="PBECR2"/>
</dbReference>
<evidence type="ECO:0000256" key="1">
    <source>
        <dbReference type="SAM" id="MobiDB-lite"/>
    </source>
</evidence>
<name>B3G129_PSEAI</name>
<feature type="domain" description="Phage-Barnase-EndoU-ColicinE5/D-RelE like nuclease 2" evidence="3">
    <location>
        <begin position="302"/>
        <end position="433"/>
    </location>
</feature>
<evidence type="ECO:0000259" key="3">
    <source>
        <dbReference type="Pfam" id="PF18810"/>
    </source>
</evidence>
<reference evidence="4" key="1">
    <citation type="journal article" date="2008" name="Genomics">
        <title>Large-insert genome analysis technology detects structural variation in Pseudomonas aeruginosa clinical strains from cystic fibrosis patients.</title>
        <authorList>
            <person name="Hayden H.S."/>
            <person name="Gillett W."/>
            <person name="Saenphimmachak C."/>
            <person name="Lim R."/>
            <person name="Zhou Y."/>
            <person name="Jacobs M.A."/>
            <person name="Chang J."/>
            <person name="Rohmer L."/>
            <person name="D'Argenio D.A."/>
            <person name="Palmieri A."/>
            <person name="Levy R."/>
            <person name="Haugen E."/>
            <person name="Wong G.K."/>
            <person name="Brittnacher M.J."/>
            <person name="Burns J.L."/>
            <person name="Miller S.I."/>
            <person name="Olson M.V."/>
            <person name="Kaul R."/>
        </authorList>
    </citation>
    <scope>NUCLEOTIDE SEQUENCE</scope>
    <source>
        <strain evidence="4">PACS458</strain>
    </source>
</reference>
<evidence type="ECO:0000313" key="4">
    <source>
        <dbReference type="EMBL" id="ACD38741.1"/>
    </source>
</evidence>
<sequence length="435" mass="49683">MRWRRPWPPRRYRGESRSCRRWPVALRATSLPFAEQNQFFRRKLNLPTNAWTDIYTREHDYAFVVAGANRDDLVQDFRQAVEKAIADGTTLEEFRRDFDRIVAKYGWSYRGGRNWRSRVIYETNMRSSYMAGRLEQLMAVREERPYWQYLHSDAVEHPRPKHESWNGLVLRWDDPWWQYHFPINAWGCQCSVRALSEDDLRRMGKDGPDEAPPIVWQARTIGQNSPDGPRVVEVPEGIDPGFEYMPGQARLDTAVPQPRNGGPTPPAGLPSTPASDPLPAPRPVPTNQLLDQDMLDADAIKRFLRPFGATLDKPAVFQDVVGQRVVVGRDMFVSRAGGDLLVAESGMSKKWLMLAAEALRRPAEIWVRLDWVESLKKAVVRRRYLASLQVSGEAAPVQVVVELDANGWAASAAVVQPGQQPLAPYRQGVRLYQET</sequence>
<feature type="domain" description="Phage head morphogenesis" evidence="2">
    <location>
        <begin position="75"/>
        <end position="192"/>
    </location>
</feature>
<organism evidence="4">
    <name type="scientific">Pseudomonas aeruginosa</name>
    <dbReference type="NCBI Taxonomy" id="287"/>
    <lineage>
        <taxon>Bacteria</taxon>
        <taxon>Pseudomonadati</taxon>
        <taxon>Pseudomonadota</taxon>
        <taxon>Gammaproteobacteria</taxon>
        <taxon>Pseudomonadales</taxon>
        <taxon>Pseudomonadaceae</taxon>
        <taxon>Pseudomonas</taxon>
    </lineage>
</organism>
<dbReference type="EMBL" id="EU595738">
    <property type="protein sequence ID" value="ACD38741.1"/>
    <property type="molecule type" value="Genomic_DNA"/>
</dbReference>
<dbReference type="Pfam" id="PF18810">
    <property type="entry name" value="PBECR2"/>
    <property type="match status" value="1"/>
</dbReference>